<dbReference type="Proteomes" id="UP001396334">
    <property type="component" value="Unassembled WGS sequence"/>
</dbReference>
<evidence type="ECO:0000313" key="3">
    <source>
        <dbReference type="EMBL" id="KAK8971807.1"/>
    </source>
</evidence>
<proteinExistence type="predicted"/>
<evidence type="ECO:0000256" key="2">
    <source>
        <dbReference type="SAM" id="Phobius"/>
    </source>
</evidence>
<evidence type="ECO:0000313" key="4">
    <source>
        <dbReference type="Proteomes" id="UP001396334"/>
    </source>
</evidence>
<feature type="compositionally biased region" description="Basic and acidic residues" evidence="1">
    <location>
        <begin position="1"/>
        <end position="14"/>
    </location>
</feature>
<sequence>MRDVDSNSCERRETEDDFEKDEEEEDDSVSDLLRDHFRLSAISIAEHEGKRNGMEISQLIVACISDLVFLYIGALDTFLLYHTSATANLADDSEETKTSGLTSQLIPNSFGVESLFRDVCDTTSIAKFESKLGGFRLYIVRDLAGKSEPPPVIASPPPISVSTNKTVEAPESNGAVSTSLAITKPLSSSKRIELFYDEAADEGLAILQSPKCCLKSLQVKERRLIFKSCSDALDSSLLQKRQEIWDEVGKSDGEGKRCFYR</sequence>
<keyword evidence="2" id="KW-0812">Transmembrane</keyword>
<dbReference type="InterPro" id="IPR009072">
    <property type="entry name" value="Histone-fold"/>
</dbReference>
<evidence type="ECO:0000256" key="1">
    <source>
        <dbReference type="SAM" id="MobiDB-lite"/>
    </source>
</evidence>
<feature type="region of interest" description="Disordered" evidence="1">
    <location>
        <begin position="1"/>
        <end position="28"/>
    </location>
</feature>
<feature type="compositionally biased region" description="Acidic residues" evidence="1">
    <location>
        <begin position="15"/>
        <end position="28"/>
    </location>
</feature>
<gene>
    <name evidence="3" type="ORF">V6N11_028191</name>
</gene>
<comment type="caution">
    <text evidence="3">The sequence shown here is derived from an EMBL/GenBank/DDBJ whole genome shotgun (WGS) entry which is preliminary data.</text>
</comment>
<dbReference type="EMBL" id="JBBPBN010000240">
    <property type="protein sequence ID" value="KAK8971807.1"/>
    <property type="molecule type" value="Genomic_DNA"/>
</dbReference>
<protein>
    <submittedName>
        <fullName evidence="3">Uncharacterized protein</fullName>
    </submittedName>
</protein>
<keyword evidence="2" id="KW-0472">Membrane</keyword>
<keyword evidence="2" id="KW-1133">Transmembrane helix</keyword>
<dbReference type="InterPro" id="IPR053217">
    <property type="entry name" value="ACC_Biotin_Carrier"/>
</dbReference>
<organism evidence="3 4">
    <name type="scientific">Hibiscus sabdariffa</name>
    <name type="common">roselle</name>
    <dbReference type="NCBI Taxonomy" id="183260"/>
    <lineage>
        <taxon>Eukaryota</taxon>
        <taxon>Viridiplantae</taxon>
        <taxon>Streptophyta</taxon>
        <taxon>Embryophyta</taxon>
        <taxon>Tracheophyta</taxon>
        <taxon>Spermatophyta</taxon>
        <taxon>Magnoliopsida</taxon>
        <taxon>eudicotyledons</taxon>
        <taxon>Gunneridae</taxon>
        <taxon>Pentapetalae</taxon>
        <taxon>rosids</taxon>
        <taxon>malvids</taxon>
        <taxon>Malvales</taxon>
        <taxon>Malvaceae</taxon>
        <taxon>Malvoideae</taxon>
        <taxon>Hibiscus</taxon>
    </lineage>
</organism>
<keyword evidence="4" id="KW-1185">Reference proteome</keyword>
<dbReference type="Gene3D" id="1.10.20.10">
    <property type="entry name" value="Histone, subunit A"/>
    <property type="match status" value="1"/>
</dbReference>
<accession>A0ABR2N6S0</accession>
<dbReference type="PANTHER" id="PTHR47597">
    <property type="entry name" value="IS A MEMBER OF THE PF|00364 BIOTIN-REQUIRING ENZYMES FAMILY-RELATED"/>
    <property type="match status" value="1"/>
</dbReference>
<name>A0ABR2N6S0_9ROSI</name>
<reference evidence="3 4" key="1">
    <citation type="journal article" date="2024" name="G3 (Bethesda)">
        <title>Genome assembly of Hibiscus sabdariffa L. provides insights into metabolisms of medicinal natural products.</title>
        <authorList>
            <person name="Kim T."/>
        </authorList>
    </citation>
    <scope>NUCLEOTIDE SEQUENCE [LARGE SCALE GENOMIC DNA]</scope>
    <source>
        <strain evidence="3">TK-2024</strain>
        <tissue evidence="3">Old leaves</tissue>
    </source>
</reference>
<dbReference type="PANTHER" id="PTHR47597:SF1">
    <property type="entry name" value="IS A MEMBER OF THE PF|00364 BIOTIN-REQUIRING ENZYMES FAMILY-RELATED"/>
    <property type="match status" value="1"/>
</dbReference>
<feature type="transmembrane region" description="Helical" evidence="2">
    <location>
        <begin position="59"/>
        <end position="81"/>
    </location>
</feature>